<organism evidence="1 2">
    <name type="scientific">Gaetbulibacter aquiaggeris</name>
    <dbReference type="NCBI Taxonomy" id="1735373"/>
    <lineage>
        <taxon>Bacteria</taxon>
        <taxon>Pseudomonadati</taxon>
        <taxon>Bacteroidota</taxon>
        <taxon>Flavobacteriia</taxon>
        <taxon>Flavobacteriales</taxon>
        <taxon>Flavobacteriaceae</taxon>
        <taxon>Gaetbulibacter</taxon>
    </lineage>
</organism>
<reference evidence="1 2" key="1">
    <citation type="submission" date="2024-02" db="EMBL/GenBank/DDBJ databases">
        <title>A Gaetbulibacter species isolated from tidal flats and genomic insights of their niches.</title>
        <authorList>
            <person name="Ye Y."/>
        </authorList>
    </citation>
    <scope>NUCLEOTIDE SEQUENCE [LARGE SCALE GENOMIC DNA]</scope>
    <source>
        <strain evidence="1 2">KEM-8</strain>
    </source>
</reference>
<proteinExistence type="predicted"/>
<evidence type="ECO:0008006" key="3">
    <source>
        <dbReference type="Google" id="ProtNLM"/>
    </source>
</evidence>
<gene>
    <name evidence="1" type="ORF">V8G56_10855</name>
</gene>
<dbReference type="Proteomes" id="UP001610104">
    <property type="component" value="Unassembled WGS sequence"/>
</dbReference>
<dbReference type="EMBL" id="JBAWKC010000003">
    <property type="protein sequence ID" value="MFH6769237.1"/>
    <property type="molecule type" value="Genomic_DNA"/>
</dbReference>
<protein>
    <recommendedName>
        <fullName evidence="3">GNAT family N-acetyltransferase</fullName>
    </recommendedName>
</protein>
<evidence type="ECO:0000313" key="2">
    <source>
        <dbReference type="Proteomes" id="UP001610104"/>
    </source>
</evidence>
<accession>A0ABW7MR11</accession>
<sequence>MNKDLNVLGLTKKMLRESIDQNTYWEGNLAPMPKSKAQWMLTNPRIEDDDYCGVITTANNQILSFILLVPDYLNLKNNNFKKVYWMVSWWVHPKNEHAILGTYTFHEALKLTNNRILIKSYAEHIDSFYKKMPFTIIESRYRYTVFLSADPSMLIGKFKFLKPFKFILVAVDRVIYSIINFFNNLKFKNTVNKVFYEYINEIDQKTWGFIEPLCQNDLIYKTKDYVSWHLDNKQYTQTPVTNKFLYKSIEIGTSHNIYQYNLNIIEDNKIIGFLSYIINYNEFNVKYFLVEKEENYNVCIDALVENFINKKAKYIFTDDTKLAENIKNRFITVFTHKSLKNGLAHNSLELNSEEVNLYNRDGHFY</sequence>
<evidence type="ECO:0000313" key="1">
    <source>
        <dbReference type="EMBL" id="MFH6769237.1"/>
    </source>
</evidence>
<comment type="caution">
    <text evidence="1">The sequence shown here is derived from an EMBL/GenBank/DDBJ whole genome shotgun (WGS) entry which is preliminary data.</text>
</comment>
<name>A0ABW7MR11_9FLAO</name>
<keyword evidence="2" id="KW-1185">Reference proteome</keyword>
<dbReference type="RefSeq" id="WP_395438477.1">
    <property type="nucleotide sequence ID" value="NZ_JBAWKC010000003.1"/>
</dbReference>